<dbReference type="InterPro" id="IPR021418">
    <property type="entry name" value="THO_THOC2_C"/>
</dbReference>
<evidence type="ECO:0000256" key="3">
    <source>
        <dbReference type="ARBA" id="ARBA00019596"/>
    </source>
</evidence>
<evidence type="ECO:0000313" key="10">
    <source>
        <dbReference type="EMBL" id="OAF71498.1"/>
    </source>
</evidence>
<dbReference type="InterPro" id="IPR040007">
    <property type="entry name" value="Tho2"/>
</dbReference>
<dbReference type="GO" id="GO:0006397">
    <property type="term" value="P:mRNA processing"/>
    <property type="evidence" value="ECO:0007669"/>
    <property type="project" value="InterPro"/>
</dbReference>
<keyword evidence="4" id="KW-0539">Nucleus</keyword>
<comment type="caution">
    <text evidence="10">The sequence shown here is derived from an EMBL/GenBank/DDBJ whole genome shotgun (WGS) entry which is preliminary data.</text>
</comment>
<feature type="domain" description="THO complex subunit 2 N-terminal" evidence="9">
    <location>
        <begin position="381"/>
        <end position="519"/>
    </location>
</feature>
<comment type="similarity">
    <text evidence="2">Belongs to the THOC2 family.</text>
</comment>
<reference evidence="10 11" key="1">
    <citation type="submission" date="2016-04" db="EMBL/GenBank/DDBJ databases">
        <title>The genome of Intoshia linei affirms orthonectids as highly simplified spiralians.</title>
        <authorList>
            <person name="Mikhailov K.V."/>
            <person name="Slusarev G.S."/>
            <person name="Nikitin M.A."/>
            <person name="Logacheva M.D."/>
            <person name="Penin A."/>
            <person name="Aleoshin V."/>
            <person name="Panchin Y.V."/>
        </authorList>
    </citation>
    <scope>NUCLEOTIDE SEQUENCE [LARGE SCALE GENOMIC DNA]</scope>
    <source>
        <strain evidence="10">Intl2013</strain>
        <tissue evidence="10">Whole animal</tissue>
    </source>
</reference>
<evidence type="ECO:0000256" key="1">
    <source>
        <dbReference type="ARBA" id="ARBA00004123"/>
    </source>
</evidence>
<dbReference type="InterPro" id="IPR021726">
    <property type="entry name" value="THO_THOC2_N"/>
</dbReference>
<dbReference type="Pfam" id="PF11262">
    <property type="entry name" value="Tho2"/>
    <property type="match status" value="1"/>
</dbReference>
<dbReference type="OrthoDB" id="29024at2759"/>
<dbReference type="GO" id="GO:0000445">
    <property type="term" value="C:THO complex part of transcription export complex"/>
    <property type="evidence" value="ECO:0007669"/>
    <property type="project" value="TreeGrafter"/>
</dbReference>
<evidence type="ECO:0000256" key="5">
    <source>
        <dbReference type="ARBA" id="ARBA00047033"/>
    </source>
</evidence>
<feature type="compositionally biased region" description="Basic and acidic residues" evidence="6">
    <location>
        <begin position="1157"/>
        <end position="1168"/>
    </location>
</feature>
<dbReference type="GO" id="GO:0006406">
    <property type="term" value="P:mRNA export from nucleus"/>
    <property type="evidence" value="ECO:0007669"/>
    <property type="project" value="InterPro"/>
</dbReference>
<evidence type="ECO:0000256" key="4">
    <source>
        <dbReference type="ARBA" id="ARBA00023242"/>
    </source>
</evidence>
<dbReference type="InterPro" id="IPR032302">
    <property type="entry name" value="THOC2_N"/>
</dbReference>
<feature type="region of interest" description="Disordered" evidence="6">
    <location>
        <begin position="1149"/>
        <end position="1218"/>
    </location>
</feature>
<evidence type="ECO:0000259" key="8">
    <source>
        <dbReference type="Pfam" id="PF11732"/>
    </source>
</evidence>
<comment type="subunit">
    <text evidence="5">Component of the THO subcomplex, which is composed of THOC1, THOC2, THOC3, THOC5, THOC6 and THOC7. The THO subcomplex interacts with DDX39B to form the THO-DDX39B complex which multimerizes into a 28-subunit tetrameric assembly. Component of the transcription/export (TREX) complex at least composed of ALYREF/THOC4, DDX39B, SARNP/CIP29, CHTOP and the THO subcomplex; in the complex interacts with THOC1, THOC3, THOC5, THOC7 and DDX39B. TREX seems to have a dynamic structure involving ATP-dependent remodeling. Interacts with POLDIP3 and ZC3H11A.</text>
</comment>
<organism evidence="10 11">
    <name type="scientific">Intoshia linei</name>
    <dbReference type="NCBI Taxonomy" id="1819745"/>
    <lineage>
        <taxon>Eukaryota</taxon>
        <taxon>Metazoa</taxon>
        <taxon>Spiralia</taxon>
        <taxon>Lophotrochozoa</taxon>
        <taxon>Mesozoa</taxon>
        <taxon>Orthonectida</taxon>
        <taxon>Rhopaluridae</taxon>
        <taxon>Intoshia</taxon>
    </lineage>
</organism>
<evidence type="ECO:0000259" key="7">
    <source>
        <dbReference type="Pfam" id="PF11262"/>
    </source>
</evidence>
<gene>
    <name evidence="10" type="ORF">A3Q56_00714</name>
</gene>
<feature type="compositionally biased region" description="Basic and acidic residues" evidence="6">
    <location>
        <begin position="1201"/>
        <end position="1211"/>
    </location>
</feature>
<sequence>MENEHCSLDYTKNLYNILKNSTIKDKKENFELALCECLKICKTRPQEISIMVDLLVVLEMEMSIIDGKEQFIKLIKKLVNSKTTPFFLERLESTTLYEIGLVKTRANMFQTKCIRMKTKMYYKQTKFNLFSEESEGYAKFIETIMMGSFYPSNDTITKIKSDIRNIMGSFDLDPNRCMDVVFQCFRVNFSSTSYFESLLNMFIENENCRKCFIQIMGLNLIYYEKSKLSNNSNLTDNIFNIIALYINTGVVSFGEILPYMKPNIKSLADTEIRCTHVITDNSLDTSSTALQTFIAPLPVPDSKDKLNQIVSLGVSFLDLGYIEKMHQFLKLLPKFYLQSNPIFGKKCCIQLEKIIDPLHNKIFKVIYPVNFQSDTIEPITFQDYSNFFKIAYPIAKELGYIVHYHLPLIFKICRILQHYLQDPEQTQYKSNYKLKMFDLLTSVIIPCLVLNPANCALSNHIWLVIKNFSQKKRYLIYEYWKQHINTFNTDFVESTSKSMYKIKYIMKRLTKENIKHFGRHIGKISHNNPVVIFDYILSQIQQFNNLIPPIVDSFKYLNKLSLDILSFSLIKGFSQKNKDRIKAYDTNISSWLQSLSNLSSLLFKRYSMDMTGLLEYVTLELFQNNSCYLLILRDIIHKVSGIEANEHITKDQLSSLAGGTILQQESGYFSQIKTNRKSINRLKDVLLNYDVLTPLLVLIGRMRVSILYEHSATSQIDESEKNVKLIGRLYDLCQDTLIQFTMFLELRLSLSEHKTFMPSITELYKKYDMPSEFCFLLGRKRFTSALRNECKNQITMEDKDVKSDNIIEFINESLTAIVSDSSEAISCDNWTEMTPLLYITFWIMTASEIMTPNQSYKKLNSIISTQLGAIDEDRISSSYKRKREKERLTTFTDKIAEELNIENLVTRCVKSWLTLNKDLWIPGKGTKHLIASSFLQNCIFSRCTKTAIDSIYCANFIKELHLSKANDFPSLIIYDRIFSDIRYQISSFSENEAHRYGRFLNECLLIILRWHSSETIYNQECDGYPGFITIFRRSNNIQSVSKASPLKYENYKQVCYKWQHMLARSFAICLESESFVQIRNCLIVLIKISESYPKIKTLGDALIKRLETVCTEEKEKRPDLHLLALGYTGRIKSNRKDWVSQSTFSGTKRVNGTLSPKTDKDKPSDTNKLKKPSISPITTYNDRMSRKQSKTPSSVHNRKSKSIDQRDRDGDNYNSKKNSKIDDIAKLTNKKLEMKDLASDGLNKNFDMENIDISDKKKRKVEKPNMLVGPKRFKDHDDMKCHHLNRVGNLIMVTDGW</sequence>
<feature type="domain" description="THO complex subunit 2 N-terminal" evidence="9">
    <location>
        <begin position="58"/>
        <end position="291"/>
    </location>
</feature>
<proteinExistence type="inferred from homology"/>
<dbReference type="EMBL" id="LWCA01000046">
    <property type="protein sequence ID" value="OAF71498.1"/>
    <property type="molecule type" value="Genomic_DNA"/>
</dbReference>
<name>A0A177BAZ7_9BILA</name>
<keyword evidence="11" id="KW-1185">Reference proteome</keyword>
<protein>
    <recommendedName>
        <fullName evidence="3">THO complex subunit 2</fullName>
    </recommendedName>
</protein>
<evidence type="ECO:0000256" key="6">
    <source>
        <dbReference type="SAM" id="MobiDB-lite"/>
    </source>
</evidence>
<evidence type="ECO:0000313" key="11">
    <source>
        <dbReference type="Proteomes" id="UP000078046"/>
    </source>
</evidence>
<feature type="domain" description="THO complex subunitTHOC2 C-terminal" evidence="7">
    <location>
        <begin position="830"/>
        <end position="1130"/>
    </location>
</feature>
<evidence type="ECO:0000259" key="9">
    <source>
        <dbReference type="Pfam" id="PF16134"/>
    </source>
</evidence>
<evidence type="ECO:0000256" key="2">
    <source>
        <dbReference type="ARBA" id="ARBA00007857"/>
    </source>
</evidence>
<comment type="subcellular location">
    <subcellularLocation>
        <location evidence="1">Nucleus</location>
    </subcellularLocation>
</comment>
<accession>A0A177BAZ7</accession>
<dbReference type="Pfam" id="PF11732">
    <property type="entry name" value="Thoc2"/>
    <property type="match status" value="1"/>
</dbReference>
<dbReference type="Proteomes" id="UP000078046">
    <property type="component" value="Unassembled WGS sequence"/>
</dbReference>
<dbReference type="Pfam" id="PF16134">
    <property type="entry name" value="THOC2_N"/>
    <property type="match status" value="2"/>
</dbReference>
<feature type="domain" description="THO complex subunitTHOC2 N-terminal" evidence="8">
    <location>
        <begin position="521"/>
        <end position="596"/>
    </location>
</feature>
<dbReference type="PANTHER" id="PTHR21597:SF0">
    <property type="entry name" value="THO COMPLEX SUBUNIT 2"/>
    <property type="match status" value="1"/>
</dbReference>
<dbReference type="PANTHER" id="PTHR21597">
    <property type="entry name" value="THO2 PROTEIN"/>
    <property type="match status" value="1"/>
</dbReference>
<dbReference type="GO" id="GO:0003729">
    <property type="term" value="F:mRNA binding"/>
    <property type="evidence" value="ECO:0007669"/>
    <property type="project" value="TreeGrafter"/>
</dbReference>